<comment type="caution">
    <text evidence="1">The sequence shown here is derived from an EMBL/GenBank/DDBJ whole genome shotgun (WGS) entry which is preliminary data.</text>
</comment>
<name>A0A2V3ICY2_9FLOR</name>
<dbReference type="EMBL" id="NBIV01000406">
    <property type="protein sequence ID" value="PXF39921.1"/>
    <property type="molecule type" value="Genomic_DNA"/>
</dbReference>
<evidence type="ECO:0000313" key="2">
    <source>
        <dbReference type="Proteomes" id="UP000247409"/>
    </source>
</evidence>
<sequence>MYTFAEYRKDVLRRLEYLERKYHENANRAISVPSWLWGSKAPQETQVEGGLLYEEKGPSLPLKRKGSMMLKIPTSEEGGYGSYWDFSGTVKEEA</sequence>
<accession>A0A2V3ICY2</accession>
<gene>
    <name evidence="1" type="ORF">BWQ96_10394</name>
</gene>
<protein>
    <submittedName>
        <fullName evidence="1">Uncharacterized protein</fullName>
    </submittedName>
</protein>
<proteinExistence type="predicted"/>
<reference evidence="1 2" key="1">
    <citation type="journal article" date="2018" name="Mol. Biol. Evol.">
        <title>Analysis of the draft genome of the red seaweed Gracilariopsis chorda provides insights into genome size evolution in Rhodophyta.</title>
        <authorList>
            <person name="Lee J."/>
            <person name="Yang E.C."/>
            <person name="Graf L."/>
            <person name="Yang J.H."/>
            <person name="Qiu H."/>
            <person name="Zel Zion U."/>
            <person name="Chan C.X."/>
            <person name="Stephens T.G."/>
            <person name="Weber A.P.M."/>
            <person name="Boo G.H."/>
            <person name="Boo S.M."/>
            <person name="Kim K.M."/>
            <person name="Shin Y."/>
            <person name="Jung M."/>
            <person name="Lee S.J."/>
            <person name="Yim H.S."/>
            <person name="Lee J.H."/>
            <person name="Bhattacharya D."/>
            <person name="Yoon H.S."/>
        </authorList>
    </citation>
    <scope>NUCLEOTIDE SEQUENCE [LARGE SCALE GENOMIC DNA]</scope>
    <source>
        <strain evidence="1 2">SKKU-2015</strain>
        <tissue evidence="1">Whole body</tissue>
    </source>
</reference>
<evidence type="ECO:0000313" key="1">
    <source>
        <dbReference type="EMBL" id="PXF39921.1"/>
    </source>
</evidence>
<dbReference type="AlphaFoldDB" id="A0A2V3ICY2"/>
<dbReference type="Proteomes" id="UP000247409">
    <property type="component" value="Unassembled WGS sequence"/>
</dbReference>
<organism evidence="1 2">
    <name type="scientific">Gracilariopsis chorda</name>
    <dbReference type="NCBI Taxonomy" id="448386"/>
    <lineage>
        <taxon>Eukaryota</taxon>
        <taxon>Rhodophyta</taxon>
        <taxon>Florideophyceae</taxon>
        <taxon>Rhodymeniophycidae</taxon>
        <taxon>Gracilariales</taxon>
        <taxon>Gracilariaceae</taxon>
        <taxon>Gracilariopsis</taxon>
    </lineage>
</organism>
<keyword evidence="2" id="KW-1185">Reference proteome</keyword>